<feature type="chain" id="PRO_5045187600" description="DUF1598 domain-containing protein" evidence="1">
    <location>
        <begin position="21"/>
        <end position="417"/>
    </location>
</feature>
<protein>
    <recommendedName>
        <fullName evidence="4">DUF1598 domain-containing protein</fullName>
    </recommendedName>
</protein>
<sequence>MRRLVGAVAAAILLSNAAFAGPAGDQLAELLYAGTAGENRALYDEQCAMFNMDACFGLGLIDLIGAVEGLSQALYRHGAVSPRVPAAAMMLGIDAPVGTGPANPNPEPVTYVDARAILDAFVAGLDSARQSFETAGTSGDYVVRIDPLRVRFDIDGDGVAGEGETLAALMGETLDLPQGKTKGNKTAPVDTAIGFDRADAIWFGGYSQMTAAPADLLLAHDFSEFFAAVGHRLFPKSGLPMQDYSSGGTLMMDPETDTFIADLIAAIHTADFPVVDRDRFQGVLQRLKAVTALSRRNWEAILAETDDDRELVPSPRQTSLVPDLKVTQAHVDAWMATLDTLDAILDGRLLVPHWRFRQGFDLKLFFDTATETDLVMLFTGQGALPFLKDGKVASASDFAEGNRVFGDRWPDFALWFN</sequence>
<accession>A0ABX8W8V5</accession>
<evidence type="ECO:0008006" key="4">
    <source>
        <dbReference type="Google" id="ProtNLM"/>
    </source>
</evidence>
<dbReference type="RefSeq" id="WP_220303876.1">
    <property type="nucleotide sequence ID" value="NZ_CP080590.1"/>
</dbReference>
<proteinExistence type="predicted"/>
<reference evidence="2 3" key="1">
    <citation type="submission" date="2021-08" db="EMBL/GenBank/DDBJ databases">
        <title>Devosia salina sp. nov., isolated from the South China Sea sediment.</title>
        <authorList>
            <person name="Zhou Z."/>
        </authorList>
    </citation>
    <scope>NUCLEOTIDE SEQUENCE [LARGE SCALE GENOMIC DNA]</scope>
    <source>
        <strain evidence="2 3">SCS-3</strain>
    </source>
</reference>
<name>A0ABX8W8V5_9HYPH</name>
<keyword evidence="1" id="KW-0732">Signal</keyword>
<evidence type="ECO:0000313" key="2">
    <source>
        <dbReference type="EMBL" id="QYO75400.1"/>
    </source>
</evidence>
<evidence type="ECO:0000313" key="3">
    <source>
        <dbReference type="Proteomes" id="UP000825799"/>
    </source>
</evidence>
<evidence type="ECO:0000256" key="1">
    <source>
        <dbReference type="SAM" id="SignalP"/>
    </source>
</evidence>
<organism evidence="2 3">
    <name type="scientific">Devosia salina</name>
    <dbReference type="NCBI Taxonomy" id="2860336"/>
    <lineage>
        <taxon>Bacteria</taxon>
        <taxon>Pseudomonadati</taxon>
        <taxon>Pseudomonadota</taxon>
        <taxon>Alphaproteobacteria</taxon>
        <taxon>Hyphomicrobiales</taxon>
        <taxon>Devosiaceae</taxon>
        <taxon>Devosia</taxon>
    </lineage>
</organism>
<dbReference type="Proteomes" id="UP000825799">
    <property type="component" value="Chromosome"/>
</dbReference>
<gene>
    <name evidence="2" type="ORF">K1X15_12160</name>
</gene>
<keyword evidence="3" id="KW-1185">Reference proteome</keyword>
<dbReference type="EMBL" id="CP080590">
    <property type="protein sequence ID" value="QYO75400.1"/>
    <property type="molecule type" value="Genomic_DNA"/>
</dbReference>
<feature type="signal peptide" evidence="1">
    <location>
        <begin position="1"/>
        <end position="20"/>
    </location>
</feature>